<dbReference type="AlphaFoldDB" id="B1VCJ6"/>
<organism evidence="2">
    <name type="scientific">Escherichia coli</name>
    <dbReference type="NCBI Taxonomy" id="562"/>
    <lineage>
        <taxon>Bacteria</taxon>
        <taxon>Pseudomonadati</taxon>
        <taxon>Pseudomonadota</taxon>
        <taxon>Gammaproteobacteria</taxon>
        <taxon>Enterobacterales</taxon>
        <taxon>Enterobacteriaceae</taxon>
        <taxon>Escherichia</taxon>
    </lineage>
</organism>
<sequence>MCIPQFRRGSTDIMITHNLKNVGYLINIFISLLFTEMVVPVMLDILQILTGFRCEFNGFHRKPSRQLSLFSETHFFPTTQVHRCSSLLPVNPAGHLET</sequence>
<keyword evidence="1" id="KW-0812">Transmembrane</keyword>
<name>B1VCJ6_ECOLX</name>
<keyword evidence="1" id="KW-0472">Membrane</keyword>
<keyword evidence="2" id="KW-0614">Plasmid</keyword>
<protein>
    <submittedName>
        <fullName evidence="2">Uncharacterized protein</fullName>
    </submittedName>
</protein>
<reference evidence="2" key="1">
    <citation type="submission" date="2007-09" db="EMBL/GenBank/DDBJ databases">
        <title>Sequence of conjugative plasmid pIP1206 mediating resistance to aminoglycosides by 16S rRNA methylation and to hydrophilic fluoroquinolones.</title>
        <authorList>
            <person name="Perichon B."/>
            <person name="Bogaerts P."/>
            <person name="Lambert T."/>
            <person name="Frangeul L."/>
            <person name="Courvalin P."/>
            <person name="Galimand M."/>
        </authorList>
    </citation>
    <scope>NUCLEOTIDE SEQUENCE [LARGE SCALE GENOMIC DNA]</scope>
    <source>
        <plasmid evidence="2">pIP1206</plasmid>
    </source>
</reference>
<gene>
    <name evidence="2" type="ORF">IPF_97</name>
</gene>
<accession>B1VCJ6</accession>
<keyword evidence="1" id="KW-1133">Transmembrane helix</keyword>
<geneLocation type="plasmid" evidence="2">
    <name>pIP1206</name>
</geneLocation>
<evidence type="ECO:0000256" key="1">
    <source>
        <dbReference type="SAM" id="Phobius"/>
    </source>
</evidence>
<feature type="transmembrane region" description="Helical" evidence="1">
    <location>
        <begin position="24"/>
        <end position="43"/>
    </location>
</feature>
<proteinExistence type="predicted"/>
<dbReference type="EMBL" id="AM886293">
    <property type="protein sequence ID" value="CAP07818.1"/>
    <property type="molecule type" value="Genomic_DNA"/>
</dbReference>
<evidence type="ECO:0000313" key="2">
    <source>
        <dbReference type="EMBL" id="CAP07818.1"/>
    </source>
</evidence>